<dbReference type="PANTHER" id="PTHR36847">
    <property type="entry name" value="AMIDOLIGASE ENZYME"/>
    <property type="match status" value="1"/>
</dbReference>
<accession>A0A0D2C0F2</accession>
<dbReference type="STRING" id="215243.A0A0D2C0F2"/>
<dbReference type="VEuPathDB" id="FungiDB:PV06_04320"/>
<feature type="compositionally biased region" description="Acidic residues" evidence="1">
    <location>
        <begin position="126"/>
        <end position="138"/>
    </location>
</feature>
<dbReference type="PANTHER" id="PTHR36847:SF1">
    <property type="entry name" value="AMIDOLIGASE ENZYME"/>
    <property type="match status" value="1"/>
</dbReference>
<feature type="region of interest" description="Disordered" evidence="1">
    <location>
        <begin position="299"/>
        <end position="329"/>
    </location>
</feature>
<dbReference type="Proteomes" id="UP000053342">
    <property type="component" value="Unassembled WGS sequence"/>
</dbReference>
<evidence type="ECO:0000256" key="1">
    <source>
        <dbReference type="SAM" id="MobiDB-lite"/>
    </source>
</evidence>
<keyword evidence="3" id="KW-1185">Reference proteome</keyword>
<reference evidence="2 3" key="1">
    <citation type="submission" date="2015-01" db="EMBL/GenBank/DDBJ databases">
        <title>The Genome Sequence of Exophiala oligosperma CBS72588.</title>
        <authorList>
            <consortium name="The Broad Institute Genomics Platform"/>
            <person name="Cuomo C."/>
            <person name="de Hoog S."/>
            <person name="Gorbushina A."/>
            <person name="Stielow B."/>
            <person name="Teixiera M."/>
            <person name="Abouelleil A."/>
            <person name="Chapman S.B."/>
            <person name="Priest M."/>
            <person name="Young S.K."/>
            <person name="Wortman J."/>
            <person name="Nusbaum C."/>
            <person name="Birren B."/>
        </authorList>
    </citation>
    <scope>NUCLEOTIDE SEQUENCE [LARGE SCALE GENOMIC DNA]</scope>
    <source>
        <strain evidence="2 3">CBS 72588</strain>
    </source>
</reference>
<feature type="compositionally biased region" description="Basic and acidic residues" evidence="1">
    <location>
        <begin position="16"/>
        <end position="25"/>
    </location>
</feature>
<sequence length="583" mass="67002">MNQHPRRPAPLQTDICQHERPESSHSQHSVRQRSHLDTPVSSIYSPPLYWRHFLSPPRQGQQEQQHQHQQQVMSLTFGIELEYVFAFDLNPRVGFEWMGTDGMTDKDLFGHDDTGSGDDFALSSDQESESSMDWESSEPSEKTEEHNDDDDVHHRRVVVVSRTDRGRSNRHQNARIGLPSATMFLTQSILENSGLECTVGERGYGSWNIQVDGSIDEPEKLSKYIPDRLDAEDEGDWVVSGQELVSRVLTAPYEFLSFDVFRSSDALREISSYLEALHGKPKDPFGVFVNESCGFHVHVARKPPPRQDSSSSSSSMDHSDDDDDDDDDEMIPLPILQHLAYLLVQFEELINVLHHESRRCRSDWDSHYVQTNLMGIRRSSHWCRHNVESVDLIKAQKKIFHKDMTPSGLAKLMDATLRPKLDGSGNLVLETRYKFVNFEPLTYQGGAKTIEFRQHIGTMDFDEIAHWTHFTLCLVRTAERMALCGGDQQFGVNDSPCSPSSSSPDHLPVSFRKKQANKYRLRCAKLQDEFERMYDLLEFDEDVRGYWRKRFVRLNPAEGFRVGKDQNGVEYILDEEDRCPSCM</sequence>
<gene>
    <name evidence="2" type="ORF">PV06_04320</name>
</gene>
<feature type="region of interest" description="Disordered" evidence="1">
    <location>
        <begin position="1"/>
        <end position="38"/>
    </location>
</feature>
<feature type="compositionally biased region" description="Acidic residues" evidence="1">
    <location>
        <begin position="319"/>
        <end position="329"/>
    </location>
</feature>
<feature type="region of interest" description="Disordered" evidence="1">
    <location>
        <begin position="108"/>
        <end position="155"/>
    </location>
</feature>
<protein>
    <recommendedName>
        <fullName evidence="4">Amidoligase enzyme</fullName>
    </recommendedName>
</protein>
<organism evidence="2 3">
    <name type="scientific">Exophiala oligosperma</name>
    <dbReference type="NCBI Taxonomy" id="215243"/>
    <lineage>
        <taxon>Eukaryota</taxon>
        <taxon>Fungi</taxon>
        <taxon>Dikarya</taxon>
        <taxon>Ascomycota</taxon>
        <taxon>Pezizomycotina</taxon>
        <taxon>Eurotiomycetes</taxon>
        <taxon>Chaetothyriomycetidae</taxon>
        <taxon>Chaetothyriales</taxon>
        <taxon>Herpotrichiellaceae</taxon>
        <taxon>Exophiala</taxon>
    </lineage>
</organism>
<name>A0A0D2C0F2_9EURO</name>
<dbReference type="InterPro" id="IPR022025">
    <property type="entry name" value="Amidoligase_2"/>
</dbReference>
<dbReference type="OrthoDB" id="412402at2759"/>
<dbReference type="Pfam" id="PF12224">
    <property type="entry name" value="Amidoligase_2"/>
    <property type="match status" value="1"/>
</dbReference>
<evidence type="ECO:0008006" key="4">
    <source>
        <dbReference type="Google" id="ProtNLM"/>
    </source>
</evidence>
<dbReference type="RefSeq" id="XP_016263403.1">
    <property type="nucleotide sequence ID" value="XM_016405197.1"/>
</dbReference>
<proteinExistence type="predicted"/>
<dbReference type="GeneID" id="27356394"/>
<evidence type="ECO:0000313" key="2">
    <source>
        <dbReference type="EMBL" id="KIW43187.1"/>
    </source>
</evidence>
<evidence type="ECO:0000313" key="3">
    <source>
        <dbReference type="Proteomes" id="UP000053342"/>
    </source>
</evidence>
<dbReference type="AlphaFoldDB" id="A0A0D2C0F2"/>
<dbReference type="EMBL" id="KN847335">
    <property type="protein sequence ID" value="KIW43187.1"/>
    <property type="molecule type" value="Genomic_DNA"/>
</dbReference>
<dbReference type="HOGENOM" id="CLU_029544_0_0_1"/>